<comment type="caution">
    <text evidence="1">The sequence shown here is derived from an EMBL/GenBank/DDBJ whole genome shotgun (WGS) entry which is preliminary data.</text>
</comment>
<dbReference type="Proteomes" id="UP000187203">
    <property type="component" value="Unassembled WGS sequence"/>
</dbReference>
<protein>
    <submittedName>
        <fullName evidence="1">Uncharacterized protein</fullName>
    </submittedName>
</protein>
<name>A0A1R3H7P3_9ROSI</name>
<evidence type="ECO:0000313" key="1">
    <source>
        <dbReference type="EMBL" id="OMO66246.1"/>
    </source>
</evidence>
<proteinExistence type="predicted"/>
<accession>A0A1R3H7P3</accession>
<sequence length="71" mass="7716">MEPTFQICYLKAPKTIFVFLLRTATNQIVLNWLSLSANNPGPGANLDKTGCKISLMAVKTGSKAWAFLSLA</sequence>
<evidence type="ECO:0000313" key="2">
    <source>
        <dbReference type="Proteomes" id="UP000187203"/>
    </source>
</evidence>
<reference evidence="2" key="1">
    <citation type="submission" date="2013-09" db="EMBL/GenBank/DDBJ databases">
        <title>Corchorus olitorius genome sequencing.</title>
        <authorList>
            <person name="Alam M."/>
            <person name="Haque M.S."/>
            <person name="Islam M.S."/>
            <person name="Emdad E.M."/>
            <person name="Islam M.M."/>
            <person name="Ahmed B."/>
            <person name="Halim A."/>
            <person name="Hossen Q.M.M."/>
            <person name="Hossain M.Z."/>
            <person name="Ahmed R."/>
            <person name="Khan M.M."/>
            <person name="Islam R."/>
            <person name="Rashid M.M."/>
            <person name="Khan S.A."/>
            <person name="Rahman M.S."/>
            <person name="Alam M."/>
            <person name="Yahiya A.S."/>
            <person name="Khan M.S."/>
            <person name="Azam M.S."/>
            <person name="Haque T."/>
            <person name="Lashkar M.Z.H."/>
            <person name="Akhand A.I."/>
            <person name="Morshed G."/>
            <person name="Roy S."/>
            <person name="Uddin K.S."/>
            <person name="Rabeya T."/>
            <person name="Hossain A.S."/>
            <person name="Chowdhury A."/>
            <person name="Snigdha A.R."/>
            <person name="Mortoza M.S."/>
            <person name="Matin S.A."/>
            <person name="Hoque S.M.E."/>
            <person name="Islam M.K."/>
            <person name="Roy D.K."/>
            <person name="Haider R."/>
            <person name="Moosa M.M."/>
            <person name="Elias S.M."/>
            <person name="Hasan A.M."/>
            <person name="Jahan S."/>
            <person name="Shafiuddin M."/>
            <person name="Mahmood N."/>
            <person name="Shommy N.S."/>
        </authorList>
    </citation>
    <scope>NUCLEOTIDE SEQUENCE [LARGE SCALE GENOMIC DNA]</scope>
    <source>
        <strain evidence="2">cv. O-4</strain>
    </source>
</reference>
<keyword evidence="2" id="KW-1185">Reference proteome</keyword>
<dbReference type="AlphaFoldDB" id="A0A1R3H7P3"/>
<organism evidence="1 2">
    <name type="scientific">Corchorus olitorius</name>
    <dbReference type="NCBI Taxonomy" id="93759"/>
    <lineage>
        <taxon>Eukaryota</taxon>
        <taxon>Viridiplantae</taxon>
        <taxon>Streptophyta</taxon>
        <taxon>Embryophyta</taxon>
        <taxon>Tracheophyta</taxon>
        <taxon>Spermatophyta</taxon>
        <taxon>Magnoliopsida</taxon>
        <taxon>eudicotyledons</taxon>
        <taxon>Gunneridae</taxon>
        <taxon>Pentapetalae</taxon>
        <taxon>rosids</taxon>
        <taxon>malvids</taxon>
        <taxon>Malvales</taxon>
        <taxon>Malvaceae</taxon>
        <taxon>Grewioideae</taxon>
        <taxon>Apeibeae</taxon>
        <taxon>Corchorus</taxon>
    </lineage>
</organism>
<gene>
    <name evidence="1" type="ORF">COLO4_30672</name>
</gene>
<dbReference type="EMBL" id="AWUE01020770">
    <property type="protein sequence ID" value="OMO66246.1"/>
    <property type="molecule type" value="Genomic_DNA"/>
</dbReference>